<keyword evidence="2" id="KW-1185">Reference proteome</keyword>
<sequence length="392" mass="43132">MKFIFILRYIFNHAFKSVLNKMEFKLAALICIISLSACKYADEMHLEESSITCPSYTCQGSDQKFGDGTCIYYSSAASTYYVSSCSSTQTPYCPPSVGQNSTCTYTPSSTPTTKWPGERCSDSSPCSSYAITGCVSEVCRGSGYNSQCYANDNCNPGYYCANNRCIAQIEIGKPGCINDYQCVNNAGCDVSSSALSGICVEYFSVADYSEVKNCNGYTNLLCKSSLCGIDGEKKACISQLASQKDTPMACTSNNNCTSKIDSNYGSIMLFSTCSCGYNSKAEAYCGLFPGDSVYSRYLEYARQYVKNIAIQYCNTNRRFNVECMKDWWGIKEASTFNYYLAAVNYYVAVQNSEDCVLNVYNSLYQSIKKEYGTESFSILGAVFGAAYVSILI</sequence>
<evidence type="ECO:0000313" key="2">
    <source>
        <dbReference type="Proteomes" id="UP001162131"/>
    </source>
</evidence>
<dbReference type="EMBL" id="CAJZBQ010000056">
    <property type="protein sequence ID" value="CAG9333381.1"/>
    <property type="molecule type" value="Genomic_DNA"/>
</dbReference>
<protein>
    <recommendedName>
        <fullName evidence="3">Dickkopf N-terminal cysteine-rich domain-containing protein</fullName>
    </recommendedName>
</protein>
<accession>A0AAU9K1E3</accession>
<comment type="caution">
    <text evidence="1">The sequence shown here is derived from an EMBL/GenBank/DDBJ whole genome shotgun (WGS) entry which is preliminary data.</text>
</comment>
<name>A0AAU9K1E3_9CILI</name>
<organism evidence="1 2">
    <name type="scientific">Blepharisma stoltei</name>
    <dbReference type="NCBI Taxonomy" id="1481888"/>
    <lineage>
        <taxon>Eukaryota</taxon>
        <taxon>Sar</taxon>
        <taxon>Alveolata</taxon>
        <taxon>Ciliophora</taxon>
        <taxon>Postciliodesmatophora</taxon>
        <taxon>Heterotrichea</taxon>
        <taxon>Heterotrichida</taxon>
        <taxon>Blepharismidae</taxon>
        <taxon>Blepharisma</taxon>
    </lineage>
</organism>
<gene>
    <name evidence="1" type="ORF">BSTOLATCC_MIC58194</name>
</gene>
<reference evidence="1" key="1">
    <citation type="submission" date="2021-09" db="EMBL/GenBank/DDBJ databases">
        <authorList>
            <consortium name="AG Swart"/>
            <person name="Singh M."/>
            <person name="Singh A."/>
            <person name="Seah K."/>
            <person name="Emmerich C."/>
        </authorList>
    </citation>
    <scope>NUCLEOTIDE SEQUENCE</scope>
    <source>
        <strain evidence="1">ATCC30299</strain>
    </source>
</reference>
<proteinExistence type="predicted"/>
<evidence type="ECO:0008006" key="3">
    <source>
        <dbReference type="Google" id="ProtNLM"/>
    </source>
</evidence>
<evidence type="ECO:0000313" key="1">
    <source>
        <dbReference type="EMBL" id="CAG9333381.1"/>
    </source>
</evidence>
<dbReference type="Proteomes" id="UP001162131">
    <property type="component" value="Unassembled WGS sequence"/>
</dbReference>
<dbReference type="AlphaFoldDB" id="A0AAU9K1E3"/>